<evidence type="ECO:0000259" key="4">
    <source>
        <dbReference type="Pfam" id="PF00888"/>
    </source>
</evidence>
<dbReference type="SMR" id="L8HI56"/>
<comment type="similarity">
    <text evidence="1">Belongs to the cullin family.</text>
</comment>
<dbReference type="OrthoDB" id="6383051at2759"/>
<dbReference type="InterPro" id="IPR016159">
    <property type="entry name" value="Cullin_repeat-like_dom_sf"/>
</dbReference>
<feature type="compositionally biased region" description="Basic residues" evidence="3">
    <location>
        <begin position="406"/>
        <end position="434"/>
    </location>
</feature>
<accession>L8HI56</accession>
<dbReference type="InterPro" id="IPR001373">
    <property type="entry name" value="Cullin_N"/>
</dbReference>
<dbReference type="GO" id="GO:0005737">
    <property type="term" value="C:cytoplasm"/>
    <property type="evidence" value="ECO:0007669"/>
    <property type="project" value="TreeGrafter"/>
</dbReference>
<gene>
    <name evidence="5" type="ORF">ACA1_175600</name>
</gene>
<dbReference type="KEGG" id="acan:ACA1_175600"/>
<reference evidence="5 6" key="1">
    <citation type="journal article" date="2013" name="Genome Biol.">
        <title>Genome of Acanthamoeba castellanii highlights extensive lateral gene transfer and early evolution of tyrosine kinase signaling.</title>
        <authorList>
            <person name="Clarke M."/>
            <person name="Lohan A.J."/>
            <person name="Liu B."/>
            <person name="Lagkouvardos I."/>
            <person name="Roy S."/>
            <person name="Zafar N."/>
            <person name="Bertelli C."/>
            <person name="Schilde C."/>
            <person name="Kianianmomeni A."/>
            <person name="Burglin T.R."/>
            <person name="Frech C."/>
            <person name="Turcotte B."/>
            <person name="Kopec K.O."/>
            <person name="Synnott J.M."/>
            <person name="Choo C."/>
            <person name="Paponov I."/>
            <person name="Finkler A."/>
            <person name="Soon Heng Tan C."/>
            <person name="Hutchins A.P."/>
            <person name="Weinmeier T."/>
            <person name="Rattei T."/>
            <person name="Chu J.S."/>
            <person name="Gimenez G."/>
            <person name="Irimia M."/>
            <person name="Rigden D.J."/>
            <person name="Fitzpatrick D.A."/>
            <person name="Lorenzo-Morales J."/>
            <person name="Bateman A."/>
            <person name="Chiu C.H."/>
            <person name="Tang P."/>
            <person name="Hegemann P."/>
            <person name="Fromm H."/>
            <person name="Raoult D."/>
            <person name="Greub G."/>
            <person name="Miranda-Saavedra D."/>
            <person name="Chen N."/>
            <person name="Nash P."/>
            <person name="Ginger M.L."/>
            <person name="Horn M."/>
            <person name="Schaap P."/>
            <person name="Caler L."/>
            <person name="Loftus B."/>
        </authorList>
    </citation>
    <scope>NUCLEOTIDE SEQUENCE [LARGE SCALE GENOMIC DNA]</scope>
    <source>
        <strain evidence="5 6">Neff</strain>
    </source>
</reference>
<dbReference type="SUPFAM" id="SSF74788">
    <property type="entry name" value="Cullin repeat-like"/>
    <property type="match status" value="1"/>
</dbReference>
<dbReference type="RefSeq" id="XP_004356785.1">
    <property type="nucleotide sequence ID" value="XM_004356732.1"/>
</dbReference>
<sequence length="441" mass="50190">MAPATLALAASEASTAIKQAAIPLPSAEQTAKADAERRQCWHELRNVVRQIYAEVKANNEYEEGFSISFERTYNMVYRLCKHNPETLFRKLEKEAQNWLEVLRERLVAQLSTTSVASVDRAHKFLLAVQKKYDDLCAANEVFNGVFIYLHNCFLKQFDITFADVNKGLFWETVYLDPILQINLPRLKSQLKRSDPVLQQYMNFEKKLKETRSRWRQLKKRLDQYTLEKQREARLRAECQQLQRRWQKLEEQHRAGEIPDIDPEAIAEHIHSCPFCFHQHLSAMTKKGEDCCAAHTNTRHVVAGAAAASVDFVGHAAAAAGVNPYHNPCCSASCVYGDPMASGHSMYSTGEELDDDEDDDEDDEGEELDDDDEDDEDEYETSIPASAAIPHCQAPGHNTCGTDPRNGKTKHAGTHHRTRTSPHRTHAPHRTHKHARTRVFIL</sequence>
<dbReference type="VEuPathDB" id="AmoebaDB:ACA1_175600"/>
<dbReference type="Gene3D" id="1.20.1310.10">
    <property type="entry name" value="Cullin Repeats"/>
    <property type="match status" value="1"/>
</dbReference>
<feature type="domain" description="Cullin N-terminal" evidence="4">
    <location>
        <begin position="41"/>
        <end position="174"/>
    </location>
</feature>
<dbReference type="PANTHER" id="PTHR15109">
    <property type="entry name" value="AGAP004327-PA"/>
    <property type="match status" value="1"/>
</dbReference>
<dbReference type="EMBL" id="KB007811">
    <property type="protein sequence ID" value="ELR24885.1"/>
    <property type="molecule type" value="Genomic_DNA"/>
</dbReference>
<name>L8HI56_ACACF</name>
<dbReference type="AlphaFoldDB" id="L8HI56"/>
<dbReference type="GO" id="GO:0005634">
    <property type="term" value="C:nucleus"/>
    <property type="evidence" value="ECO:0007669"/>
    <property type="project" value="TreeGrafter"/>
</dbReference>
<evidence type="ECO:0000313" key="6">
    <source>
        <dbReference type="Proteomes" id="UP000011083"/>
    </source>
</evidence>
<evidence type="ECO:0000313" key="5">
    <source>
        <dbReference type="EMBL" id="ELR24885.1"/>
    </source>
</evidence>
<feature type="coiled-coil region" evidence="2">
    <location>
        <begin position="200"/>
        <end position="251"/>
    </location>
</feature>
<keyword evidence="2" id="KW-0175">Coiled coil</keyword>
<dbReference type="PANTHER" id="PTHR15109:SF3">
    <property type="entry name" value="PROTEIN FAM193B"/>
    <property type="match status" value="1"/>
</dbReference>
<evidence type="ECO:0000256" key="3">
    <source>
        <dbReference type="SAM" id="MobiDB-lite"/>
    </source>
</evidence>
<keyword evidence="6" id="KW-1185">Reference proteome</keyword>
<proteinExistence type="inferred from homology"/>
<feature type="region of interest" description="Disordered" evidence="3">
    <location>
        <begin position="344"/>
        <end position="434"/>
    </location>
</feature>
<dbReference type="InterPro" id="IPR029717">
    <property type="entry name" value="FAM193"/>
</dbReference>
<dbReference type="STRING" id="1257118.L8HI56"/>
<dbReference type="Proteomes" id="UP000011083">
    <property type="component" value="Unassembled WGS sequence"/>
</dbReference>
<feature type="compositionally biased region" description="Acidic residues" evidence="3">
    <location>
        <begin position="350"/>
        <end position="379"/>
    </location>
</feature>
<organism evidence="5 6">
    <name type="scientific">Acanthamoeba castellanii (strain ATCC 30010 / Neff)</name>
    <dbReference type="NCBI Taxonomy" id="1257118"/>
    <lineage>
        <taxon>Eukaryota</taxon>
        <taxon>Amoebozoa</taxon>
        <taxon>Discosea</taxon>
        <taxon>Longamoebia</taxon>
        <taxon>Centramoebida</taxon>
        <taxon>Acanthamoebidae</taxon>
        <taxon>Acanthamoeba</taxon>
    </lineage>
</organism>
<dbReference type="Pfam" id="PF00888">
    <property type="entry name" value="Cullin"/>
    <property type="match status" value="1"/>
</dbReference>
<protein>
    <recommendedName>
        <fullName evidence="4">Cullin N-terminal domain-containing protein</fullName>
    </recommendedName>
</protein>
<evidence type="ECO:0000256" key="2">
    <source>
        <dbReference type="SAM" id="Coils"/>
    </source>
</evidence>
<evidence type="ECO:0000256" key="1">
    <source>
        <dbReference type="ARBA" id="ARBA00006019"/>
    </source>
</evidence>
<dbReference type="GeneID" id="14925917"/>